<accession>G4YX03</accession>
<proteinExistence type="predicted"/>
<dbReference type="Proteomes" id="UP000002640">
    <property type="component" value="Unassembled WGS sequence"/>
</dbReference>
<name>G4YX03_PHYSP</name>
<dbReference type="RefSeq" id="XP_009520298.1">
    <property type="nucleotide sequence ID" value="XM_009522003.1"/>
</dbReference>
<dbReference type="InParanoid" id="G4YX03"/>
<protein>
    <submittedName>
        <fullName evidence="1">Uncharacterized protein</fullName>
    </submittedName>
</protein>
<keyword evidence="2" id="KW-1185">Reference proteome</keyword>
<evidence type="ECO:0000313" key="1">
    <source>
        <dbReference type="EMBL" id="EGZ25010.1"/>
    </source>
</evidence>
<dbReference type="EMBL" id="JH159152">
    <property type="protein sequence ID" value="EGZ25010.1"/>
    <property type="molecule type" value="Genomic_DNA"/>
</dbReference>
<dbReference type="KEGG" id="psoj:PHYSODRAFT_285019"/>
<evidence type="ECO:0000313" key="2">
    <source>
        <dbReference type="Proteomes" id="UP000002640"/>
    </source>
</evidence>
<gene>
    <name evidence="1" type="ORF">PHYSODRAFT_285019</name>
</gene>
<dbReference type="GeneID" id="20639924"/>
<sequence>MFNWKAQAAEPAKKISYAEASKRNLPGFGENLVEFMKTGEDVEQPRRTFKKYYGLPFFIPSGPHQQSVVVHIACQILS</sequence>
<organism evidence="1 2">
    <name type="scientific">Phytophthora sojae (strain P6497)</name>
    <name type="common">Soybean stem and root rot agent</name>
    <name type="synonym">Phytophthora megasperma f. sp. glycines</name>
    <dbReference type="NCBI Taxonomy" id="1094619"/>
    <lineage>
        <taxon>Eukaryota</taxon>
        <taxon>Sar</taxon>
        <taxon>Stramenopiles</taxon>
        <taxon>Oomycota</taxon>
        <taxon>Peronosporomycetes</taxon>
        <taxon>Peronosporales</taxon>
        <taxon>Peronosporaceae</taxon>
        <taxon>Phytophthora</taxon>
    </lineage>
</organism>
<dbReference type="AlphaFoldDB" id="G4YX03"/>
<reference evidence="1 2" key="1">
    <citation type="journal article" date="2006" name="Science">
        <title>Phytophthora genome sequences uncover evolutionary origins and mechanisms of pathogenesis.</title>
        <authorList>
            <person name="Tyler B.M."/>
            <person name="Tripathy S."/>
            <person name="Zhang X."/>
            <person name="Dehal P."/>
            <person name="Jiang R.H."/>
            <person name="Aerts A."/>
            <person name="Arredondo F.D."/>
            <person name="Baxter L."/>
            <person name="Bensasson D."/>
            <person name="Beynon J.L."/>
            <person name="Chapman J."/>
            <person name="Damasceno C.M."/>
            <person name="Dorrance A.E."/>
            <person name="Dou D."/>
            <person name="Dickerman A.W."/>
            <person name="Dubchak I.L."/>
            <person name="Garbelotto M."/>
            <person name="Gijzen M."/>
            <person name="Gordon S.G."/>
            <person name="Govers F."/>
            <person name="Grunwald N.J."/>
            <person name="Huang W."/>
            <person name="Ivors K.L."/>
            <person name="Jones R.W."/>
            <person name="Kamoun S."/>
            <person name="Krampis K."/>
            <person name="Lamour K.H."/>
            <person name="Lee M.K."/>
            <person name="McDonald W.H."/>
            <person name="Medina M."/>
            <person name="Meijer H.J."/>
            <person name="Nordberg E.K."/>
            <person name="Maclean D.J."/>
            <person name="Ospina-Giraldo M.D."/>
            <person name="Morris P.F."/>
            <person name="Phuntumart V."/>
            <person name="Putnam N.H."/>
            <person name="Rash S."/>
            <person name="Rose J.K."/>
            <person name="Sakihama Y."/>
            <person name="Salamov A.A."/>
            <person name="Savidor A."/>
            <person name="Scheuring C.F."/>
            <person name="Smith B.M."/>
            <person name="Sobral B.W."/>
            <person name="Terry A."/>
            <person name="Torto-Alalibo T.A."/>
            <person name="Win J."/>
            <person name="Xu Z."/>
            <person name="Zhang H."/>
            <person name="Grigoriev I.V."/>
            <person name="Rokhsar D.S."/>
            <person name="Boore J.L."/>
        </authorList>
    </citation>
    <scope>NUCLEOTIDE SEQUENCE [LARGE SCALE GENOMIC DNA]</scope>
    <source>
        <strain evidence="1 2">P6497</strain>
    </source>
</reference>